<dbReference type="Gene3D" id="2.60.120.200">
    <property type="match status" value="1"/>
</dbReference>
<dbReference type="Pfam" id="PF26113">
    <property type="entry name" value="GH16_XgeA"/>
    <property type="match status" value="1"/>
</dbReference>
<dbReference type="AlphaFoldDB" id="A0A0D7AC43"/>
<dbReference type="InterPro" id="IPR050546">
    <property type="entry name" value="Glycosyl_Hydrlase_16"/>
</dbReference>
<keyword evidence="3" id="KW-1185">Reference proteome</keyword>
<proteinExistence type="predicted"/>
<feature type="domain" description="GH16" evidence="1">
    <location>
        <begin position="2"/>
        <end position="300"/>
    </location>
</feature>
<evidence type="ECO:0000259" key="1">
    <source>
        <dbReference type="PROSITE" id="PS51762"/>
    </source>
</evidence>
<sequence>VLEYSGTTFFDGWNFYNNVDNTTWGNVTYLSRSDAEGMGLIDTNDAGNAIIRVDNSTYIPTYDFHNRDSVRITSQVQYDVGSLVIMDAVHLPYGCSVWPSFWTLGEGVWPAGGEIDIVEGVNMQLVNQMALHTTDGCFQAPNNGQSGETIYTNCSTASGCTVQETKVNSYQSGFAEAGGGAFAMQFDVSGIYIWFWSRPDVPASVNVSNDVATLNISDWGAPSAAYPASECNISHFFTPQRLILDITLCGIWAGIPSVYDATCESTNGCVQDNIVGAGNPTYDNAYFEISWIRAYTVIALSSTSTS</sequence>
<dbReference type="OrthoDB" id="192832at2759"/>
<dbReference type="InterPro" id="IPR000757">
    <property type="entry name" value="Beta-glucanase-like"/>
</dbReference>
<name>A0A0D7AC43_9AGAR</name>
<reference evidence="2 3" key="1">
    <citation type="journal article" date="2015" name="Fungal Genet. Biol.">
        <title>Evolution of novel wood decay mechanisms in Agaricales revealed by the genome sequences of Fistulina hepatica and Cylindrobasidium torrendii.</title>
        <authorList>
            <person name="Floudas D."/>
            <person name="Held B.W."/>
            <person name="Riley R."/>
            <person name="Nagy L.G."/>
            <person name="Koehler G."/>
            <person name="Ransdell A.S."/>
            <person name="Younus H."/>
            <person name="Chow J."/>
            <person name="Chiniquy J."/>
            <person name="Lipzen A."/>
            <person name="Tritt A."/>
            <person name="Sun H."/>
            <person name="Haridas S."/>
            <person name="LaButti K."/>
            <person name="Ohm R.A."/>
            <person name="Kues U."/>
            <person name="Blanchette R.A."/>
            <person name="Grigoriev I.V."/>
            <person name="Minto R.E."/>
            <person name="Hibbett D.S."/>
        </authorList>
    </citation>
    <scope>NUCLEOTIDE SEQUENCE [LARGE SCALE GENOMIC DNA]</scope>
    <source>
        <strain evidence="2 3">ATCC 64428</strain>
    </source>
</reference>
<gene>
    <name evidence="2" type="ORF">FISHEDRAFT_25392</name>
</gene>
<dbReference type="PROSITE" id="PS51762">
    <property type="entry name" value="GH16_2"/>
    <property type="match status" value="1"/>
</dbReference>
<dbReference type="EMBL" id="KN881833">
    <property type="protein sequence ID" value="KIY48403.1"/>
    <property type="molecule type" value="Genomic_DNA"/>
</dbReference>
<evidence type="ECO:0000313" key="2">
    <source>
        <dbReference type="EMBL" id="KIY48403.1"/>
    </source>
</evidence>
<dbReference type="GO" id="GO:0009251">
    <property type="term" value="P:glucan catabolic process"/>
    <property type="evidence" value="ECO:0007669"/>
    <property type="project" value="TreeGrafter"/>
</dbReference>
<dbReference type="PANTHER" id="PTHR10963">
    <property type="entry name" value="GLYCOSYL HYDROLASE-RELATED"/>
    <property type="match status" value="1"/>
</dbReference>
<evidence type="ECO:0000313" key="3">
    <source>
        <dbReference type="Proteomes" id="UP000054144"/>
    </source>
</evidence>
<dbReference type="GO" id="GO:0004553">
    <property type="term" value="F:hydrolase activity, hydrolyzing O-glycosyl compounds"/>
    <property type="evidence" value="ECO:0007669"/>
    <property type="project" value="InterPro"/>
</dbReference>
<dbReference type="SUPFAM" id="SSF49899">
    <property type="entry name" value="Concanavalin A-like lectins/glucanases"/>
    <property type="match status" value="1"/>
</dbReference>
<accession>A0A0D7AC43</accession>
<organism evidence="2 3">
    <name type="scientific">Fistulina hepatica ATCC 64428</name>
    <dbReference type="NCBI Taxonomy" id="1128425"/>
    <lineage>
        <taxon>Eukaryota</taxon>
        <taxon>Fungi</taxon>
        <taxon>Dikarya</taxon>
        <taxon>Basidiomycota</taxon>
        <taxon>Agaricomycotina</taxon>
        <taxon>Agaricomycetes</taxon>
        <taxon>Agaricomycetidae</taxon>
        <taxon>Agaricales</taxon>
        <taxon>Fistulinaceae</taxon>
        <taxon>Fistulina</taxon>
    </lineage>
</organism>
<dbReference type="PANTHER" id="PTHR10963:SF24">
    <property type="entry name" value="GLYCOSIDASE C21B10.07-RELATED"/>
    <property type="match status" value="1"/>
</dbReference>
<dbReference type="InterPro" id="IPR013320">
    <property type="entry name" value="ConA-like_dom_sf"/>
</dbReference>
<dbReference type="Proteomes" id="UP000054144">
    <property type="component" value="Unassembled WGS sequence"/>
</dbReference>
<protein>
    <recommendedName>
        <fullName evidence="1">GH16 domain-containing protein</fullName>
    </recommendedName>
</protein>
<feature type="non-terminal residue" evidence="2">
    <location>
        <position position="306"/>
    </location>
</feature>
<feature type="non-terminal residue" evidence="2">
    <location>
        <position position="1"/>
    </location>
</feature>